<dbReference type="Proteomes" id="UP000317839">
    <property type="component" value="Unassembled WGS sequence"/>
</dbReference>
<evidence type="ECO:0000256" key="5">
    <source>
        <dbReference type="ARBA" id="ARBA00022729"/>
    </source>
</evidence>
<feature type="region of interest" description="Disordered" evidence="12">
    <location>
        <begin position="103"/>
        <end position="124"/>
    </location>
</feature>
<accession>A0A545T9T4</accession>
<keyword evidence="8 9" id="KW-0998">Cell outer membrane</keyword>
<feature type="compositionally biased region" description="Polar residues" evidence="12">
    <location>
        <begin position="103"/>
        <end position="114"/>
    </location>
</feature>
<dbReference type="Gene3D" id="2.170.130.10">
    <property type="entry name" value="TonB-dependent receptor, plug domain"/>
    <property type="match status" value="1"/>
</dbReference>
<evidence type="ECO:0000313" key="16">
    <source>
        <dbReference type="EMBL" id="TQV73967.1"/>
    </source>
</evidence>
<evidence type="ECO:0000256" key="2">
    <source>
        <dbReference type="ARBA" id="ARBA00022448"/>
    </source>
</evidence>
<proteinExistence type="inferred from homology"/>
<dbReference type="Pfam" id="PF07715">
    <property type="entry name" value="Plug"/>
    <property type="match status" value="1"/>
</dbReference>
<dbReference type="InterPro" id="IPR036942">
    <property type="entry name" value="Beta-barrel_TonB_sf"/>
</dbReference>
<evidence type="ECO:0000259" key="14">
    <source>
        <dbReference type="Pfam" id="PF00593"/>
    </source>
</evidence>
<reference evidence="16 17" key="1">
    <citation type="submission" date="2019-06" db="EMBL/GenBank/DDBJ databases">
        <title>Draft genome of Aliikangiella marina GYP-15.</title>
        <authorList>
            <person name="Wang G."/>
        </authorList>
    </citation>
    <scope>NUCLEOTIDE SEQUENCE [LARGE SCALE GENOMIC DNA]</scope>
    <source>
        <strain evidence="16 17">GYP-15</strain>
    </source>
</reference>
<evidence type="ECO:0000256" key="4">
    <source>
        <dbReference type="ARBA" id="ARBA00022692"/>
    </source>
</evidence>
<evidence type="ECO:0000256" key="8">
    <source>
        <dbReference type="ARBA" id="ARBA00023237"/>
    </source>
</evidence>
<evidence type="ECO:0000256" key="13">
    <source>
        <dbReference type="SAM" id="SignalP"/>
    </source>
</evidence>
<evidence type="ECO:0000256" key="6">
    <source>
        <dbReference type="ARBA" id="ARBA00023077"/>
    </source>
</evidence>
<keyword evidence="3 9" id="KW-1134">Transmembrane beta strand</keyword>
<dbReference type="PANTHER" id="PTHR47234:SF2">
    <property type="entry name" value="TONB-DEPENDENT RECEPTOR"/>
    <property type="match status" value="1"/>
</dbReference>
<evidence type="ECO:0000256" key="11">
    <source>
        <dbReference type="RuleBase" id="RU003357"/>
    </source>
</evidence>
<evidence type="ECO:0008006" key="18">
    <source>
        <dbReference type="Google" id="ProtNLM"/>
    </source>
</evidence>
<dbReference type="InterPro" id="IPR010917">
    <property type="entry name" value="TonB_rcpt_CS"/>
</dbReference>
<dbReference type="SUPFAM" id="SSF56935">
    <property type="entry name" value="Porins"/>
    <property type="match status" value="1"/>
</dbReference>
<keyword evidence="2 9" id="KW-0813">Transport</keyword>
<dbReference type="PANTHER" id="PTHR47234">
    <property type="match status" value="1"/>
</dbReference>
<organism evidence="16 17">
    <name type="scientific">Aliikangiella marina</name>
    <dbReference type="NCBI Taxonomy" id="1712262"/>
    <lineage>
        <taxon>Bacteria</taxon>
        <taxon>Pseudomonadati</taxon>
        <taxon>Pseudomonadota</taxon>
        <taxon>Gammaproteobacteria</taxon>
        <taxon>Oceanospirillales</taxon>
        <taxon>Pleioneaceae</taxon>
        <taxon>Aliikangiella</taxon>
    </lineage>
</organism>
<dbReference type="EMBL" id="VIKR01000003">
    <property type="protein sequence ID" value="TQV73967.1"/>
    <property type="molecule type" value="Genomic_DNA"/>
</dbReference>
<evidence type="ECO:0000256" key="1">
    <source>
        <dbReference type="ARBA" id="ARBA00004571"/>
    </source>
</evidence>
<keyword evidence="6 11" id="KW-0798">TonB box</keyword>
<dbReference type="PROSITE" id="PS01156">
    <property type="entry name" value="TONB_DEPENDENT_REC_2"/>
    <property type="match status" value="1"/>
</dbReference>
<dbReference type="Pfam" id="PF00593">
    <property type="entry name" value="TonB_dep_Rec_b-barrel"/>
    <property type="match status" value="1"/>
</dbReference>
<comment type="subcellular location">
    <subcellularLocation>
        <location evidence="1 9">Cell outer membrane</location>
        <topology evidence="1 9">Multi-pass membrane protein</topology>
    </subcellularLocation>
</comment>
<feature type="signal peptide" evidence="13">
    <location>
        <begin position="1"/>
        <end position="38"/>
    </location>
</feature>
<evidence type="ECO:0000256" key="7">
    <source>
        <dbReference type="ARBA" id="ARBA00023136"/>
    </source>
</evidence>
<keyword evidence="17" id="KW-1185">Reference proteome</keyword>
<evidence type="ECO:0000256" key="10">
    <source>
        <dbReference type="PROSITE-ProRule" id="PRU10144"/>
    </source>
</evidence>
<keyword evidence="5 13" id="KW-0732">Signal</keyword>
<feature type="chain" id="PRO_5021945188" description="TonB-dependent receptor" evidence="13">
    <location>
        <begin position="39"/>
        <end position="1084"/>
    </location>
</feature>
<evidence type="ECO:0000313" key="17">
    <source>
        <dbReference type="Proteomes" id="UP000317839"/>
    </source>
</evidence>
<dbReference type="InterPro" id="IPR000531">
    <property type="entry name" value="Beta-barrel_TonB"/>
</dbReference>
<gene>
    <name evidence="16" type="ORF">FLL45_13985</name>
</gene>
<dbReference type="OrthoDB" id="9760494at2"/>
<evidence type="ECO:0000256" key="9">
    <source>
        <dbReference type="PROSITE-ProRule" id="PRU01360"/>
    </source>
</evidence>
<name>A0A545T9T4_9GAMM</name>
<dbReference type="PROSITE" id="PS52016">
    <property type="entry name" value="TONB_DEPENDENT_REC_3"/>
    <property type="match status" value="1"/>
</dbReference>
<dbReference type="InterPro" id="IPR037066">
    <property type="entry name" value="Plug_dom_sf"/>
</dbReference>
<evidence type="ECO:0000256" key="12">
    <source>
        <dbReference type="SAM" id="MobiDB-lite"/>
    </source>
</evidence>
<feature type="domain" description="TonB-dependent receptor-like beta-barrel" evidence="14">
    <location>
        <begin position="482"/>
        <end position="1044"/>
    </location>
</feature>
<keyword evidence="7 9" id="KW-0472">Membrane</keyword>
<dbReference type="AlphaFoldDB" id="A0A545T9T4"/>
<dbReference type="Gene3D" id="2.40.170.20">
    <property type="entry name" value="TonB-dependent receptor, beta-barrel domain"/>
    <property type="match status" value="1"/>
</dbReference>
<protein>
    <recommendedName>
        <fullName evidence="18">TonB-dependent receptor</fullName>
    </recommendedName>
</protein>
<sequence>MFMKDETISLKSSLLRNAIRSALALSAIATFNINAVYAAEEEEVDDEATRITVTGSRIRRDSFASPSPIQVLSADDALKAGINNISDMLQKVTLANGPQIDATINTNSGNSNATEAPPAGGVGSRNVGLRGLGAERTLILINGRRLGASGVRGAPSQPDLSLIPFDMVERVEVLSDSASAIYGADAVAGVVNIILKKNMEGVKISANFSAPDDPGGETRQVSFVTGAESDRTTFIFGGEFYDRERISTGSRVDCVRRREINTDTNEIYSYCYNGFPDNTLIAPATAGAGQHGSVWNFYTPGQSNVLNGVTGLPVPNWSGSANIPPPSFGYAPFLDDPTGNDRFRLNPDYNDNYDRMRSDLVQPLQRFSLVASGTWRPEWGQDNGTEIFYDTSYFHRNLNNRATAEQLYPVVPGFIPQENGNGGLLQNPDGSLDLSAQNPLNPFGFDVLPVVTLDDLKQDREVELDHFRFGFGFRGDLPFDWAKEKGWNYEVAASYDRGDGVATQPAMNENHLIFAMETLRLDADGNLVCGIETVVNNGIGGIIKPESCVPIDWLNPSLYTQGGASAGSFSTQAERDYLIGERVNRTVVEQSIISGFVTGDLFSFDNGGTASLVLGMEYRKDTIDSQVDFLGQNGLIVAENPATEGITAGSRSVQEVFSELSLPILSGVEGAEELTLDLAVRFTDESNFGDETTERVRLTYAPVDWMSFSTAYGTSFRAPNLREQYLGDQFGGTAGGNDPCNVNNAGPGWDGTNYDPNLDTRSATVLANCNADGVDPTQLGTLGTTTIPVRTGGNVSDLRPETAEQLTFTFKAAPVDTADYSFDFAITYFDILIEDTIQALDPAFILTRCYNDLPNLASPFCGRVGVRDQAVAGSARFPNDVDASFVNIGEQTSVGYDINTRFQVNFDDVMGESASLVWGTQITLQDELTTTIIEDPTLFNNGTDDLLGTFGNPETRAVTSLSFNRGDWTYTYSGRYVSETEIFIRDPSTSASTCLLSNAAPSTRITGAPNVIRDCVAESKFYSDISVTWSPDETFVATVGVTNIGDVQPAQVSAGLGSDRAGRMVAAGYDQIGRSLFANLSYKF</sequence>
<keyword evidence="4 9" id="KW-0812">Transmembrane</keyword>
<evidence type="ECO:0000256" key="3">
    <source>
        <dbReference type="ARBA" id="ARBA00022452"/>
    </source>
</evidence>
<dbReference type="InterPro" id="IPR012910">
    <property type="entry name" value="Plug_dom"/>
</dbReference>
<feature type="short sequence motif" description="TonB C-terminal box" evidence="10">
    <location>
        <begin position="1067"/>
        <end position="1084"/>
    </location>
</feature>
<comment type="similarity">
    <text evidence="9 11">Belongs to the TonB-dependent receptor family.</text>
</comment>
<dbReference type="GO" id="GO:0009279">
    <property type="term" value="C:cell outer membrane"/>
    <property type="evidence" value="ECO:0007669"/>
    <property type="project" value="UniProtKB-SubCell"/>
</dbReference>
<dbReference type="InterPro" id="IPR039426">
    <property type="entry name" value="TonB-dep_rcpt-like"/>
</dbReference>
<evidence type="ECO:0000259" key="15">
    <source>
        <dbReference type="Pfam" id="PF07715"/>
    </source>
</evidence>
<comment type="caution">
    <text evidence="16">The sequence shown here is derived from an EMBL/GenBank/DDBJ whole genome shotgun (WGS) entry which is preliminary data.</text>
</comment>
<feature type="domain" description="TonB-dependent receptor plug" evidence="15">
    <location>
        <begin position="64"/>
        <end position="190"/>
    </location>
</feature>